<evidence type="ECO:0000313" key="4">
    <source>
        <dbReference type="EnsemblMetazoa" id="PPAI007983-PA"/>
    </source>
</evidence>
<evidence type="ECO:0000256" key="1">
    <source>
        <dbReference type="ARBA" id="ARBA00007980"/>
    </source>
</evidence>
<evidence type="ECO:0000256" key="2">
    <source>
        <dbReference type="ARBA" id="ARBA00019989"/>
    </source>
</evidence>
<dbReference type="Proteomes" id="UP000092462">
    <property type="component" value="Unassembled WGS sequence"/>
</dbReference>
<dbReference type="InterPro" id="IPR039127">
    <property type="entry name" value="Trm112"/>
</dbReference>
<dbReference type="EMBL" id="AJVK01015547">
    <property type="status" value="NOT_ANNOTATED_CDS"/>
    <property type="molecule type" value="Genomic_DNA"/>
</dbReference>
<dbReference type="PANTHER" id="PTHR12773:SF0">
    <property type="entry name" value="MULTIFUNCTIONAL METHYLTRANSFERASE SUBUNIT TRM112-LIKE PROTEIN"/>
    <property type="match status" value="1"/>
</dbReference>
<name>A0A1B0DIJ8_PHLPP</name>
<dbReference type="VEuPathDB" id="VectorBase:PPAI007983"/>
<accession>A0A1B0DIJ8</accession>
<dbReference type="GO" id="GO:0070476">
    <property type="term" value="P:rRNA (guanine-N7)-methylation"/>
    <property type="evidence" value="ECO:0007669"/>
    <property type="project" value="TreeGrafter"/>
</dbReference>
<dbReference type="EnsemblMetazoa" id="PPAI007983-RA">
    <property type="protein sequence ID" value="PPAI007983-PA"/>
    <property type="gene ID" value="PPAI007983"/>
</dbReference>
<protein>
    <recommendedName>
        <fullName evidence="2">Multifunctional methyltransferase subunit TRM112-like protein</fullName>
    </recommendedName>
    <alternativeName>
        <fullName evidence="3">tRNA methyltransferase 112 homolog</fullName>
    </alternativeName>
</protein>
<dbReference type="AlphaFoldDB" id="A0A1B0DIJ8"/>
<evidence type="ECO:0000313" key="5">
    <source>
        <dbReference type="Proteomes" id="UP000092462"/>
    </source>
</evidence>
<reference evidence="4" key="1">
    <citation type="submission" date="2022-08" db="UniProtKB">
        <authorList>
            <consortium name="EnsemblMetazoa"/>
        </authorList>
    </citation>
    <scope>IDENTIFICATION</scope>
    <source>
        <strain evidence="4">Israel</strain>
    </source>
</reference>
<dbReference type="Pfam" id="PF03966">
    <property type="entry name" value="Trm112p"/>
    <property type="match status" value="1"/>
</dbReference>
<dbReference type="Gene3D" id="2.20.25.10">
    <property type="match status" value="1"/>
</dbReference>
<dbReference type="InterPro" id="IPR005651">
    <property type="entry name" value="Trm112-like"/>
</dbReference>
<proteinExistence type="inferred from homology"/>
<dbReference type="VEuPathDB" id="VectorBase:PPAPM1_001183"/>
<evidence type="ECO:0000256" key="3">
    <source>
        <dbReference type="ARBA" id="ARBA00030516"/>
    </source>
</evidence>
<dbReference type="SUPFAM" id="SSF158997">
    <property type="entry name" value="Trm112p-like"/>
    <property type="match status" value="1"/>
</dbReference>
<dbReference type="PANTHER" id="PTHR12773">
    <property type="entry name" value="UPF0315 PROTEIN-RELATED"/>
    <property type="match status" value="1"/>
</dbReference>
<dbReference type="GO" id="GO:0030488">
    <property type="term" value="P:tRNA methylation"/>
    <property type="evidence" value="ECO:0007669"/>
    <property type="project" value="TreeGrafter"/>
</dbReference>
<organism evidence="4 5">
    <name type="scientific">Phlebotomus papatasi</name>
    <name type="common">Sandfly</name>
    <dbReference type="NCBI Taxonomy" id="29031"/>
    <lineage>
        <taxon>Eukaryota</taxon>
        <taxon>Metazoa</taxon>
        <taxon>Ecdysozoa</taxon>
        <taxon>Arthropoda</taxon>
        <taxon>Hexapoda</taxon>
        <taxon>Insecta</taxon>
        <taxon>Pterygota</taxon>
        <taxon>Neoptera</taxon>
        <taxon>Endopterygota</taxon>
        <taxon>Diptera</taxon>
        <taxon>Nematocera</taxon>
        <taxon>Psychodoidea</taxon>
        <taxon>Psychodidae</taxon>
        <taxon>Phlebotomus</taxon>
        <taxon>Phlebotomus</taxon>
    </lineage>
</organism>
<keyword evidence="5" id="KW-1185">Reference proteome</keyword>
<dbReference type="GO" id="GO:0046982">
    <property type="term" value="F:protein heterodimerization activity"/>
    <property type="evidence" value="ECO:0007669"/>
    <property type="project" value="InterPro"/>
</dbReference>
<comment type="similarity">
    <text evidence="1">Belongs to the TRM112 family.</text>
</comment>
<sequence>VGCGGDLPKEFSDQITSDTEILQRLHHILLEIDIIEGNLQCPETGRVFPISNGIPNMLLNEEEV</sequence>